<sequence length="56" mass="6414">MMPTSFRSVSICRSKSPIDEKTIPIIYHHHRIMVYASISTQSTIKPQMGGSIFKFK</sequence>
<evidence type="ECO:0000313" key="1">
    <source>
        <dbReference type="EMBL" id="KAF5933473.1"/>
    </source>
</evidence>
<comment type="caution">
    <text evidence="1">The sequence shown here is derived from an EMBL/GenBank/DDBJ whole genome shotgun (WGS) entry which is preliminary data.</text>
</comment>
<dbReference type="Proteomes" id="UP000593564">
    <property type="component" value="Unassembled WGS sequence"/>
</dbReference>
<reference evidence="2" key="1">
    <citation type="journal article" date="2020" name="Nat. Commun.">
        <title>Genome assembly of wild tea tree DASZ reveals pedigree and selection history of tea varieties.</title>
        <authorList>
            <person name="Zhang W."/>
            <person name="Zhang Y."/>
            <person name="Qiu H."/>
            <person name="Guo Y."/>
            <person name="Wan H."/>
            <person name="Zhang X."/>
            <person name="Scossa F."/>
            <person name="Alseekh S."/>
            <person name="Zhang Q."/>
            <person name="Wang P."/>
            <person name="Xu L."/>
            <person name="Schmidt M.H."/>
            <person name="Jia X."/>
            <person name="Li D."/>
            <person name="Zhu A."/>
            <person name="Guo F."/>
            <person name="Chen W."/>
            <person name="Ni D."/>
            <person name="Usadel B."/>
            <person name="Fernie A.R."/>
            <person name="Wen W."/>
        </authorList>
    </citation>
    <scope>NUCLEOTIDE SEQUENCE [LARGE SCALE GENOMIC DNA]</scope>
    <source>
        <strain evidence="2">cv. G240</strain>
    </source>
</reference>
<name>A0A7J7FYG9_CAMSI</name>
<reference evidence="1 2" key="2">
    <citation type="submission" date="2020-07" db="EMBL/GenBank/DDBJ databases">
        <title>Genome assembly of wild tea tree DASZ reveals pedigree and selection history of tea varieties.</title>
        <authorList>
            <person name="Zhang W."/>
        </authorList>
    </citation>
    <scope>NUCLEOTIDE SEQUENCE [LARGE SCALE GENOMIC DNA]</scope>
    <source>
        <strain evidence="2">cv. G240</strain>
        <tissue evidence="1">Leaf</tissue>
    </source>
</reference>
<dbReference type="AlphaFoldDB" id="A0A7J7FYG9"/>
<keyword evidence="2" id="KW-1185">Reference proteome</keyword>
<proteinExistence type="predicted"/>
<gene>
    <name evidence="1" type="ORF">HYC85_029644</name>
</gene>
<dbReference type="EMBL" id="JACBKZ010000014">
    <property type="protein sequence ID" value="KAF5933473.1"/>
    <property type="molecule type" value="Genomic_DNA"/>
</dbReference>
<evidence type="ECO:0000313" key="2">
    <source>
        <dbReference type="Proteomes" id="UP000593564"/>
    </source>
</evidence>
<accession>A0A7J7FYG9</accession>
<organism evidence="1 2">
    <name type="scientific">Camellia sinensis</name>
    <name type="common">Tea plant</name>
    <name type="synonym">Thea sinensis</name>
    <dbReference type="NCBI Taxonomy" id="4442"/>
    <lineage>
        <taxon>Eukaryota</taxon>
        <taxon>Viridiplantae</taxon>
        <taxon>Streptophyta</taxon>
        <taxon>Embryophyta</taxon>
        <taxon>Tracheophyta</taxon>
        <taxon>Spermatophyta</taxon>
        <taxon>Magnoliopsida</taxon>
        <taxon>eudicotyledons</taxon>
        <taxon>Gunneridae</taxon>
        <taxon>Pentapetalae</taxon>
        <taxon>asterids</taxon>
        <taxon>Ericales</taxon>
        <taxon>Theaceae</taxon>
        <taxon>Camellia</taxon>
    </lineage>
</organism>
<protein>
    <submittedName>
        <fullName evidence="1">Uncharacterized protein</fullName>
    </submittedName>
</protein>